<feature type="compositionally biased region" description="Low complexity" evidence="2">
    <location>
        <begin position="254"/>
        <end position="264"/>
    </location>
</feature>
<keyword evidence="1" id="KW-0175">Coiled coil</keyword>
<accession>A0A0D3K7J6</accession>
<proteinExistence type="predicted"/>
<organism evidence="3 4">
    <name type="scientific">Emiliania huxleyi (strain CCMP1516)</name>
    <dbReference type="NCBI Taxonomy" id="280463"/>
    <lineage>
        <taxon>Eukaryota</taxon>
        <taxon>Haptista</taxon>
        <taxon>Haptophyta</taxon>
        <taxon>Prymnesiophyceae</taxon>
        <taxon>Isochrysidales</taxon>
        <taxon>Noelaerhabdaceae</taxon>
        <taxon>Emiliania</taxon>
    </lineage>
</organism>
<feature type="compositionally biased region" description="Basic residues" evidence="2">
    <location>
        <begin position="168"/>
        <end position="179"/>
    </location>
</feature>
<dbReference type="AlphaFoldDB" id="A0A0D3K7J6"/>
<sequence>MQFGQGGGGAVSVCMPVRSGQESPRLHLGSVRVDFMDTHPAYCTVNKFAFCYAKCEVLQRMTSKMLRGTAAVALEAACSETETGAQLILVVCNGIVVGSVGGETAATLAGAIAAGELDLVGGNRAPSWSEADFDVFLLGHRRAGAACEWAERLSARCDGFEAHVAMAPKKKPAHGRKAKGVMQGAHRPPKEVSGAAGSRGPSEPSSRSEAPQYEAVGGEWVVCQKQTRSQRAEAAQKASRASTVQKARLPAAAAASKAGQTASACVRQPGYGKGRSPATATGARTAQRPRLEDSQLTSAAGVATGSLSVQLAEAAAADALEALETGVQTRQSALARSQLLRAQRAEIETALANLRELWQEKERDMLRLLSNPQAAWGTDAVWQLSMAEFALETMDENAVALKPRRLG</sequence>
<keyword evidence="4" id="KW-1185">Reference proteome</keyword>
<feature type="compositionally biased region" description="Low complexity" evidence="2">
    <location>
        <begin position="193"/>
        <end position="211"/>
    </location>
</feature>
<protein>
    <submittedName>
        <fullName evidence="3">Uncharacterized protein</fullName>
    </submittedName>
</protein>
<evidence type="ECO:0000256" key="1">
    <source>
        <dbReference type="SAM" id="Coils"/>
    </source>
</evidence>
<dbReference type="Proteomes" id="UP000013827">
    <property type="component" value="Unassembled WGS sequence"/>
</dbReference>
<reference evidence="4" key="1">
    <citation type="journal article" date="2013" name="Nature">
        <title>Pan genome of the phytoplankton Emiliania underpins its global distribution.</title>
        <authorList>
            <person name="Read B.A."/>
            <person name="Kegel J."/>
            <person name="Klute M.J."/>
            <person name="Kuo A."/>
            <person name="Lefebvre S.C."/>
            <person name="Maumus F."/>
            <person name="Mayer C."/>
            <person name="Miller J."/>
            <person name="Monier A."/>
            <person name="Salamov A."/>
            <person name="Young J."/>
            <person name="Aguilar M."/>
            <person name="Claverie J.M."/>
            <person name="Frickenhaus S."/>
            <person name="Gonzalez K."/>
            <person name="Herman E.K."/>
            <person name="Lin Y.C."/>
            <person name="Napier J."/>
            <person name="Ogata H."/>
            <person name="Sarno A.F."/>
            <person name="Shmutz J."/>
            <person name="Schroeder D."/>
            <person name="de Vargas C."/>
            <person name="Verret F."/>
            <person name="von Dassow P."/>
            <person name="Valentin K."/>
            <person name="Van de Peer Y."/>
            <person name="Wheeler G."/>
            <person name="Dacks J.B."/>
            <person name="Delwiche C.F."/>
            <person name="Dyhrman S.T."/>
            <person name="Glockner G."/>
            <person name="John U."/>
            <person name="Richards T."/>
            <person name="Worden A.Z."/>
            <person name="Zhang X."/>
            <person name="Grigoriev I.V."/>
            <person name="Allen A.E."/>
            <person name="Bidle K."/>
            <person name="Borodovsky M."/>
            <person name="Bowler C."/>
            <person name="Brownlee C."/>
            <person name="Cock J.M."/>
            <person name="Elias M."/>
            <person name="Gladyshev V.N."/>
            <person name="Groth M."/>
            <person name="Guda C."/>
            <person name="Hadaegh A."/>
            <person name="Iglesias-Rodriguez M.D."/>
            <person name="Jenkins J."/>
            <person name="Jones B.M."/>
            <person name="Lawson T."/>
            <person name="Leese F."/>
            <person name="Lindquist E."/>
            <person name="Lobanov A."/>
            <person name="Lomsadze A."/>
            <person name="Malik S.B."/>
            <person name="Marsh M.E."/>
            <person name="Mackinder L."/>
            <person name="Mock T."/>
            <person name="Mueller-Roeber B."/>
            <person name="Pagarete A."/>
            <person name="Parker M."/>
            <person name="Probert I."/>
            <person name="Quesneville H."/>
            <person name="Raines C."/>
            <person name="Rensing S.A."/>
            <person name="Riano-Pachon D.M."/>
            <person name="Richier S."/>
            <person name="Rokitta S."/>
            <person name="Shiraiwa Y."/>
            <person name="Soanes D.M."/>
            <person name="van der Giezen M."/>
            <person name="Wahlund T.M."/>
            <person name="Williams B."/>
            <person name="Wilson W."/>
            <person name="Wolfe G."/>
            <person name="Wurch L.L."/>
        </authorList>
    </citation>
    <scope>NUCLEOTIDE SEQUENCE</scope>
</reference>
<evidence type="ECO:0000313" key="4">
    <source>
        <dbReference type="Proteomes" id="UP000013827"/>
    </source>
</evidence>
<dbReference type="RefSeq" id="XP_005784160.1">
    <property type="nucleotide sequence ID" value="XM_005784103.1"/>
</dbReference>
<feature type="coiled-coil region" evidence="1">
    <location>
        <begin position="337"/>
        <end position="364"/>
    </location>
</feature>
<dbReference type="PaxDb" id="2903-EOD31731"/>
<reference evidence="3" key="2">
    <citation type="submission" date="2024-10" db="UniProtKB">
        <authorList>
            <consortium name="EnsemblProtists"/>
        </authorList>
    </citation>
    <scope>IDENTIFICATION</scope>
</reference>
<dbReference type="HOGENOM" id="CLU_677235_0_0_1"/>
<feature type="region of interest" description="Disordered" evidence="2">
    <location>
        <begin position="254"/>
        <end position="297"/>
    </location>
</feature>
<evidence type="ECO:0000313" key="3">
    <source>
        <dbReference type="EnsemblProtists" id="EOD31731"/>
    </source>
</evidence>
<evidence type="ECO:0000256" key="2">
    <source>
        <dbReference type="SAM" id="MobiDB-lite"/>
    </source>
</evidence>
<name>A0A0D3K7J6_EMIH1</name>
<dbReference type="GeneID" id="17277006"/>
<dbReference type="EnsemblProtists" id="EOD31731">
    <property type="protein sequence ID" value="EOD31731"/>
    <property type="gene ID" value="EMIHUDRAFT_123041"/>
</dbReference>
<feature type="region of interest" description="Disordered" evidence="2">
    <location>
        <begin position="168"/>
        <end position="213"/>
    </location>
</feature>
<dbReference type="KEGG" id="ehx:EMIHUDRAFT_123041"/>